<feature type="region of interest" description="Disordered" evidence="1">
    <location>
        <begin position="152"/>
        <end position="188"/>
    </location>
</feature>
<evidence type="ECO:0000313" key="2">
    <source>
        <dbReference type="EMBL" id="ORY88176.1"/>
    </source>
</evidence>
<dbReference type="Proteomes" id="UP000193467">
    <property type="component" value="Unassembled WGS sequence"/>
</dbReference>
<dbReference type="STRING" id="106004.A0A1Y2FYA3"/>
<proteinExistence type="predicted"/>
<gene>
    <name evidence="2" type="ORF">BCR35DRAFT_302118</name>
</gene>
<dbReference type="AlphaFoldDB" id="A0A1Y2FYA3"/>
<evidence type="ECO:0000256" key="1">
    <source>
        <dbReference type="SAM" id="MobiDB-lite"/>
    </source>
</evidence>
<comment type="caution">
    <text evidence="2">The sequence shown here is derived from an EMBL/GenBank/DDBJ whole genome shotgun (WGS) entry which is preliminary data.</text>
</comment>
<feature type="compositionally biased region" description="Low complexity" evidence="1">
    <location>
        <begin position="32"/>
        <end position="52"/>
    </location>
</feature>
<keyword evidence="3" id="KW-1185">Reference proteome</keyword>
<dbReference type="InParanoid" id="A0A1Y2FYA3"/>
<dbReference type="OrthoDB" id="2535624at2759"/>
<feature type="non-terminal residue" evidence="2">
    <location>
        <position position="188"/>
    </location>
</feature>
<accession>A0A1Y2FYA3</accession>
<sequence length="188" mass="19803">MVIALDPSSLEEPTSPVKAPTTDASTASSLLPAVTITTASASPSAPSTTTVPFPGSPLKRKLSWSEPQPEQRPRLEEFEESDDPFLNAESTAFKAAKSARQWNGLLHWARRARGPQWDWGTATYHVDMSSPEYFAGVTRVAASALPAHVVPSAATSTTDSTPGTPANSSGAAGFHDSGRPKRSRAAMG</sequence>
<reference evidence="2 3" key="1">
    <citation type="submission" date="2016-07" db="EMBL/GenBank/DDBJ databases">
        <title>Pervasive Adenine N6-methylation of Active Genes in Fungi.</title>
        <authorList>
            <consortium name="DOE Joint Genome Institute"/>
            <person name="Mondo S.J."/>
            <person name="Dannebaum R.O."/>
            <person name="Kuo R.C."/>
            <person name="Labutti K."/>
            <person name="Haridas S."/>
            <person name="Kuo A."/>
            <person name="Salamov A."/>
            <person name="Ahrendt S.R."/>
            <person name="Lipzen A."/>
            <person name="Sullivan W."/>
            <person name="Andreopoulos W.B."/>
            <person name="Clum A."/>
            <person name="Lindquist E."/>
            <person name="Daum C."/>
            <person name="Ramamoorthy G.K."/>
            <person name="Gryganskyi A."/>
            <person name="Culley D."/>
            <person name="Magnuson J.K."/>
            <person name="James T.Y."/>
            <person name="O'Malley M.A."/>
            <person name="Stajich J.E."/>
            <person name="Spatafora J.W."/>
            <person name="Visel A."/>
            <person name="Grigoriev I.V."/>
        </authorList>
    </citation>
    <scope>NUCLEOTIDE SEQUENCE [LARGE SCALE GENOMIC DNA]</scope>
    <source>
        <strain evidence="2 3">62-1032</strain>
    </source>
</reference>
<protein>
    <submittedName>
        <fullName evidence="2">Uncharacterized protein</fullName>
    </submittedName>
</protein>
<feature type="region of interest" description="Disordered" evidence="1">
    <location>
        <begin position="1"/>
        <end position="87"/>
    </location>
</feature>
<name>A0A1Y2FYA3_9BASI</name>
<evidence type="ECO:0000313" key="3">
    <source>
        <dbReference type="Proteomes" id="UP000193467"/>
    </source>
</evidence>
<dbReference type="EMBL" id="MCGR01000012">
    <property type="protein sequence ID" value="ORY88176.1"/>
    <property type="molecule type" value="Genomic_DNA"/>
</dbReference>
<organism evidence="2 3">
    <name type="scientific">Leucosporidium creatinivorum</name>
    <dbReference type="NCBI Taxonomy" id="106004"/>
    <lineage>
        <taxon>Eukaryota</taxon>
        <taxon>Fungi</taxon>
        <taxon>Dikarya</taxon>
        <taxon>Basidiomycota</taxon>
        <taxon>Pucciniomycotina</taxon>
        <taxon>Microbotryomycetes</taxon>
        <taxon>Leucosporidiales</taxon>
        <taxon>Leucosporidium</taxon>
    </lineage>
</organism>
<feature type="compositionally biased region" description="Low complexity" evidence="1">
    <location>
        <begin position="152"/>
        <end position="166"/>
    </location>
</feature>